<proteinExistence type="predicted"/>
<dbReference type="AlphaFoldDB" id="A0A5J4U172"/>
<dbReference type="EMBL" id="SNRW01022532">
    <property type="protein sequence ID" value="KAA6363742.1"/>
    <property type="molecule type" value="Genomic_DNA"/>
</dbReference>
<name>A0A5J4U172_9EUKA</name>
<dbReference type="Proteomes" id="UP000324800">
    <property type="component" value="Unassembled WGS sequence"/>
</dbReference>
<organism evidence="1 2">
    <name type="scientific">Streblomastix strix</name>
    <dbReference type="NCBI Taxonomy" id="222440"/>
    <lineage>
        <taxon>Eukaryota</taxon>
        <taxon>Metamonada</taxon>
        <taxon>Preaxostyla</taxon>
        <taxon>Oxymonadida</taxon>
        <taxon>Streblomastigidae</taxon>
        <taxon>Streblomastix</taxon>
    </lineage>
</organism>
<protein>
    <submittedName>
        <fullName evidence="1">Uncharacterized protein</fullName>
    </submittedName>
</protein>
<accession>A0A5J4U172</accession>
<evidence type="ECO:0000313" key="2">
    <source>
        <dbReference type="Proteomes" id="UP000324800"/>
    </source>
</evidence>
<comment type="caution">
    <text evidence="1">The sequence shown here is derived from an EMBL/GenBank/DDBJ whole genome shotgun (WGS) entry which is preliminary data.</text>
</comment>
<sequence>MQENENRFFQERLTNEEMIEDIRKLDYITFHEVNFEDSDALMLTEPMLSAPFRRQVRLHRLKYPEDEKQEIYYRKRQQ</sequence>
<evidence type="ECO:0000313" key="1">
    <source>
        <dbReference type="EMBL" id="KAA6363742.1"/>
    </source>
</evidence>
<reference evidence="1 2" key="1">
    <citation type="submission" date="2019-03" db="EMBL/GenBank/DDBJ databases">
        <title>Single cell metagenomics reveals metabolic interactions within the superorganism composed of flagellate Streblomastix strix and complex community of Bacteroidetes bacteria on its surface.</title>
        <authorList>
            <person name="Treitli S.C."/>
            <person name="Kolisko M."/>
            <person name="Husnik F."/>
            <person name="Keeling P."/>
            <person name="Hampl V."/>
        </authorList>
    </citation>
    <scope>NUCLEOTIDE SEQUENCE [LARGE SCALE GENOMIC DNA]</scope>
    <source>
        <strain evidence="1">ST1C</strain>
    </source>
</reference>
<gene>
    <name evidence="1" type="ORF">EZS28_040731</name>
</gene>